<proteinExistence type="inferred from homology"/>
<dbReference type="SUPFAM" id="SSF55469">
    <property type="entry name" value="FMN-dependent nitroreductase-like"/>
    <property type="match status" value="1"/>
</dbReference>
<evidence type="ECO:0000256" key="5">
    <source>
        <dbReference type="ARBA" id="ARBA00023002"/>
    </source>
</evidence>
<keyword evidence="3" id="KW-0285">Flavoprotein</keyword>
<keyword evidence="5" id="KW-0560">Oxidoreductase</keyword>
<dbReference type="RefSeq" id="WP_187031211.1">
    <property type="nucleotide sequence ID" value="NZ_AP023420.1"/>
</dbReference>
<dbReference type="EMBL" id="AP023420">
    <property type="protein sequence ID" value="BCK83022.1"/>
    <property type="molecule type" value="Genomic_DNA"/>
</dbReference>
<evidence type="ECO:0000256" key="2">
    <source>
        <dbReference type="ARBA" id="ARBA00007118"/>
    </source>
</evidence>
<dbReference type="KEGG" id="pfaa:MM59RIKEN_03410"/>
<dbReference type="InterPro" id="IPR000415">
    <property type="entry name" value="Nitroreductase-like"/>
</dbReference>
<keyword evidence="8" id="KW-1185">Reference proteome</keyword>
<evidence type="ECO:0000259" key="6">
    <source>
        <dbReference type="Pfam" id="PF00881"/>
    </source>
</evidence>
<feature type="domain" description="Nitroreductase" evidence="6">
    <location>
        <begin position="9"/>
        <end position="61"/>
    </location>
</feature>
<gene>
    <name evidence="7" type="ORF">MM59RIKEN_03410</name>
</gene>
<dbReference type="Gene3D" id="3.40.109.10">
    <property type="entry name" value="NADH Oxidase"/>
    <property type="match status" value="1"/>
</dbReference>
<dbReference type="CDD" id="cd02151">
    <property type="entry name" value="nitroreductase"/>
    <property type="match status" value="1"/>
</dbReference>
<dbReference type="InterPro" id="IPR029479">
    <property type="entry name" value="Nitroreductase"/>
</dbReference>
<organism evidence="7 8">
    <name type="scientific">Pusillibacter faecalis</name>
    <dbReference type="NCBI Taxonomy" id="2714358"/>
    <lineage>
        <taxon>Bacteria</taxon>
        <taxon>Bacillati</taxon>
        <taxon>Bacillota</taxon>
        <taxon>Clostridia</taxon>
        <taxon>Eubacteriales</taxon>
        <taxon>Oscillospiraceae</taxon>
        <taxon>Pusillibacter</taxon>
    </lineage>
</organism>
<accession>A0A810Q9V2</accession>
<dbReference type="Pfam" id="PF00881">
    <property type="entry name" value="Nitroreductase"/>
    <property type="match status" value="2"/>
</dbReference>
<reference evidence="7" key="1">
    <citation type="submission" date="2020-09" db="EMBL/GenBank/DDBJ databases">
        <title>New species isolated from human feces.</title>
        <authorList>
            <person name="Kitahara M."/>
            <person name="Shigeno Y."/>
            <person name="Shime M."/>
            <person name="Matsumoto Y."/>
            <person name="Nakamura S."/>
            <person name="Motooka D."/>
            <person name="Fukuoka S."/>
            <person name="Nishikawa H."/>
            <person name="Benno Y."/>
        </authorList>
    </citation>
    <scope>NUCLEOTIDE SEQUENCE</scope>
    <source>
        <strain evidence="7">MM59</strain>
    </source>
</reference>
<dbReference type="PANTHER" id="PTHR43673:SF2">
    <property type="entry name" value="NITROREDUCTASE"/>
    <property type="match status" value="1"/>
</dbReference>
<comment type="similarity">
    <text evidence="2">Belongs to the nitroreductase family.</text>
</comment>
<protein>
    <recommendedName>
        <fullName evidence="6">Nitroreductase domain-containing protein</fullName>
    </recommendedName>
</protein>
<name>A0A810Q9V2_9FIRM</name>
<evidence type="ECO:0000256" key="3">
    <source>
        <dbReference type="ARBA" id="ARBA00022630"/>
    </source>
</evidence>
<dbReference type="PANTHER" id="PTHR43673">
    <property type="entry name" value="NAD(P)H NITROREDUCTASE YDGI-RELATED"/>
    <property type="match status" value="1"/>
</dbReference>
<feature type="domain" description="Nitroreductase" evidence="6">
    <location>
        <begin position="64"/>
        <end position="150"/>
    </location>
</feature>
<sequence length="174" mass="19334">MELLTYFQNRRSVRSYTGAPVPEEAVNQILQAGMLSASGKALRPWEFIVVRNKETLRALAECRKPAAKMLQDADCAIVVLGDEARSDVWVEDCSVVMANMHLMADGLGVGSCWVQGRLREASAGGSSEAFVRKLLGFPEHLRLEAILTLGMPVQRPEPHCLEKLPTEKIHRETY</sequence>
<evidence type="ECO:0000313" key="8">
    <source>
        <dbReference type="Proteomes" id="UP000679848"/>
    </source>
</evidence>
<dbReference type="AlphaFoldDB" id="A0A810Q9V2"/>
<dbReference type="Proteomes" id="UP000679848">
    <property type="component" value="Chromosome"/>
</dbReference>
<evidence type="ECO:0000256" key="1">
    <source>
        <dbReference type="ARBA" id="ARBA00001917"/>
    </source>
</evidence>
<comment type="cofactor">
    <cofactor evidence="1">
        <name>FMN</name>
        <dbReference type="ChEBI" id="CHEBI:58210"/>
    </cofactor>
</comment>
<evidence type="ECO:0000256" key="4">
    <source>
        <dbReference type="ARBA" id="ARBA00022643"/>
    </source>
</evidence>
<evidence type="ECO:0000313" key="7">
    <source>
        <dbReference type="EMBL" id="BCK83022.1"/>
    </source>
</evidence>
<keyword evidence="4" id="KW-0288">FMN</keyword>
<dbReference type="GO" id="GO:0016491">
    <property type="term" value="F:oxidoreductase activity"/>
    <property type="evidence" value="ECO:0007669"/>
    <property type="project" value="UniProtKB-KW"/>
</dbReference>